<dbReference type="HAMAP" id="MF_00274">
    <property type="entry name" value="DNA_YbaB_EbfC"/>
    <property type="match status" value="1"/>
</dbReference>
<evidence type="ECO:0000256" key="3">
    <source>
        <dbReference type="SAM" id="MobiDB-lite"/>
    </source>
</evidence>
<protein>
    <recommendedName>
        <fullName evidence="2">Nucleoid-associated protein H9808_00520</fullName>
    </recommendedName>
</protein>
<dbReference type="GO" id="GO:0005829">
    <property type="term" value="C:cytosol"/>
    <property type="evidence" value="ECO:0007669"/>
    <property type="project" value="TreeGrafter"/>
</dbReference>
<dbReference type="GO" id="GO:0003677">
    <property type="term" value="F:DNA binding"/>
    <property type="evidence" value="ECO:0007669"/>
    <property type="project" value="UniProtKB-UniRule"/>
</dbReference>
<comment type="subunit">
    <text evidence="2">Homodimer.</text>
</comment>
<dbReference type="NCBIfam" id="TIGR00103">
    <property type="entry name" value="DNA_YbaB_EbfC"/>
    <property type="match status" value="1"/>
</dbReference>
<dbReference type="Pfam" id="PF02575">
    <property type="entry name" value="YbaB_DNA_bd"/>
    <property type="match status" value="1"/>
</dbReference>
<dbReference type="Proteomes" id="UP000824106">
    <property type="component" value="Unassembled WGS sequence"/>
</dbReference>
<evidence type="ECO:0000313" key="4">
    <source>
        <dbReference type="EMBL" id="HIZ70252.1"/>
    </source>
</evidence>
<keyword evidence="1 2" id="KW-0238">DNA-binding</keyword>
<gene>
    <name evidence="4" type="ORF">H9808_00520</name>
</gene>
<dbReference type="Gene3D" id="3.30.1310.10">
    <property type="entry name" value="Nucleoid-associated protein YbaB-like domain"/>
    <property type="match status" value="1"/>
</dbReference>
<evidence type="ECO:0000256" key="2">
    <source>
        <dbReference type="HAMAP-Rule" id="MF_00274"/>
    </source>
</evidence>
<dbReference type="GO" id="GO:0043590">
    <property type="term" value="C:bacterial nucleoid"/>
    <property type="evidence" value="ECO:0007669"/>
    <property type="project" value="UniProtKB-UniRule"/>
</dbReference>
<reference evidence="4" key="2">
    <citation type="submission" date="2021-04" db="EMBL/GenBank/DDBJ databases">
        <authorList>
            <person name="Gilroy R."/>
        </authorList>
    </citation>
    <scope>NUCLEOTIDE SEQUENCE</scope>
    <source>
        <strain evidence="4">CHK169-4300</strain>
    </source>
</reference>
<dbReference type="SUPFAM" id="SSF82607">
    <property type="entry name" value="YbaB-like"/>
    <property type="match status" value="1"/>
</dbReference>
<comment type="function">
    <text evidence="2">Binds to DNA and alters its conformation. May be involved in regulation of gene expression, nucleoid organization and DNA protection.</text>
</comment>
<evidence type="ECO:0000313" key="5">
    <source>
        <dbReference type="Proteomes" id="UP000824106"/>
    </source>
</evidence>
<feature type="region of interest" description="Disordered" evidence="3">
    <location>
        <begin position="1"/>
        <end position="24"/>
    </location>
</feature>
<comment type="similarity">
    <text evidence="2">Belongs to the YbaB/EbfC family.</text>
</comment>
<dbReference type="PIRSF" id="PIRSF004555">
    <property type="entry name" value="UCP004555"/>
    <property type="match status" value="1"/>
</dbReference>
<comment type="caution">
    <text evidence="4">The sequence shown here is derived from an EMBL/GenBank/DDBJ whole genome shotgun (WGS) entry which is preliminary data.</text>
</comment>
<organism evidence="4 5">
    <name type="scientific">Candidatus Atopostipes pullistercoris</name>
    <dbReference type="NCBI Taxonomy" id="2838467"/>
    <lineage>
        <taxon>Bacteria</taxon>
        <taxon>Bacillati</taxon>
        <taxon>Bacillota</taxon>
        <taxon>Bacilli</taxon>
        <taxon>Lactobacillales</taxon>
        <taxon>Carnobacteriaceae</taxon>
        <taxon>Atopostipes</taxon>
    </lineage>
</organism>
<name>A0A9D2JXI4_9LACT</name>
<sequence>MRGNMKNMMKQMQKMQKDMTQAQEKLEQTTFTGVANDDLVKITMNGKREVQEVQIKEDIAEMGDNEFLEDLVLLALNDVLQQVEDETEKVMGKYTNNLNIPGF</sequence>
<feature type="compositionally biased region" description="Low complexity" evidence="3">
    <location>
        <begin position="1"/>
        <end position="21"/>
    </location>
</feature>
<reference evidence="4" key="1">
    <citation type="journal article" date="2021" name="PeerJ">
        <title>Extensive microbial diversity within the chicken gut microbiome revealed by metagenomics and culture.</title>
        <authorList>
            <person name="Gilroy R."/>
            <person name="Ravi A."/>
            <person name="Getino M."/>
            <person name="Pursley I."/>
            <person name="Horton D.L."/>
            <person name="Alikhan N.F."/>
            <person name="Baker D."/>
            <person name="Gharbi K."/>
            <person name="Hall N."/>
            <person name="Watson M."/>
            <person name="Adriaenssens E.M."/>
            <person name="Foster-Nyarko E."/>
            <person name="Jarju S."/>
            <person name="Secka A."/>
            <person name="Antonio M."/>
            <person name="Oren A."/>
            <person name="Chaudhuri R.R."/>
            <person name="La Ragione R."/>
            <person name="Hildebrand F."/>
            <person name="Pallen M.J."/>
        </authorList>
    </citation>
    <scope>NUCLEOTIDE SEQUENCE</scope>
    <source>
        <strain evidence="4">CHK169-4300</strain>
    </source>
</reference>
<proteinExistence type="inferred from homology"/>
<dbReference type="InterPro" id="IPR036894">
    <property type="entry name" value="YbaB-like_sf"/>
</dbReference>
<keyword evidence="2" id="KW-0963">Cytoplasm</keyword>
<dbReference type="EMBL" id="DXAZ01000006">
    <property type="protein sequence ID" value="HIZ70252.1"/>
    <property type="molecule type" value="Genomic_DNA"/>
</dbReference>
<dbReference type="AlphaFoldDB" id="A0A9D2JXI4"/>
<dbReference type="InterPro" id="IPR004401">
    <property type="entry name" value="YbaB/EbfC"/>
</dbReference>
<dbReference type="PANTHER" id="PTHR33449">
    <property type="entry name" value="NUCLEOID-ASSOCIATED PROTEIN YBAB"/>
    <property type="match status" value="1"/>
</dbReference>
<accession>A0A9D2JXI4</accession>
<evidence type="ECO:0000256" key="1">
    <source>
        <dbReference type="ARBA" id="ARBA00023125"/>
    </source>
</evidence>
<comment type="subcellular location">
    <subcellularLocation>
        <location evidence="2">Cytoplasm</location>
        <location evidence="2">Nucleoid</location>
    </subcellularLocation>
</comment>
<dbReference type="PANTHER" id="PTHR33449:SF1">
    <property type="entry name" value="NUCLEOID-ASSOCIATED PROTEIN YBAB"/>
    <property type="match status" value="1"/>
</dbReference>